<feature type="region of interest" description="Disordered" evidence="1">
    <location>
        <begin position="70"/>
        <end position="110"/>
    </location>
</feature>
<reference evidence="2 3" key="1">
    <citation type="journal article" date="2012" name="Genome Biol.">
        <title>Genome and low-iron response of an oceanic diatom adapted to chronic iron limitation.</title>
        <authorList>
            <person name="Lommer M."/>
            <person name="Specht M."/>
            <person name="Roy A.S."/>
            <person name="Kraemer L."/>
            <person name="Andreson R."/>
            <person name="Gutowska M.A."/>
            <person name="Wolf J."/>
            <person name="Bergner S.V."/>
            <person name="Schilhabel M.B."/>
            <person name="Klostermeier U.C."/>
            <person name="Beiko R.G."/>
            <person name="Rosenstiel P."/>
            <person name="Hippler M."/>
            <person name="Laroche J."/>
        </authorList>
    </citation>
    <scope>NUCLEOTIDE SEQUENCE [LARGE SCALE GENOMIC DNA]</scope>
    <source>
        <strain evidence="2 3">CCMP1005</strain>
    </source>
</reference>
<dbReference type="AlphaFoldDB" id="K0TBW5"/>
<comment type="caution">
    <text evidence="2">The sequence shown here is derived from an EMBL/GenBank/DDBJ whole genome shotgun (WGS) entry which is preliminary data.</text>
</comment>
<dbReference type="Proteomes" id="UP000266841">
    <property type="component" value="Unassembled WGS sequence"/>
</dbReference>
<sequence>DERAAALSHIDIVGIVVCWLPSSSRCFNYHSRTYVHKQARQGWKYWKTLKRMGAAGDLDTIKVSGVFDDDSEKTSVNKAGPEVPEEEARWQAVHTPTYMSDVSDGSGDRK</sequence>
<name>K0TBW5_THAOC</name>
<evidence type="ECO:0000256" key="1">
    <source>
        <dbReference type="SAM" id="MobiDB-lite"/>
    </source>
</evidence>
<evidence type="ECO:0000313" key="2">
    <source>
        <dbReference type="EMBL" id="EJK70951.1"/>
    </source>
</evidence>
<organism evidence="2 3">
    <name type="scientific">Thalassiosira oceanica</name>
    <name type="common">Marine diatom</name>
    <dbReference type="NCBI Taxonomy" id="159749"/>
    <lineage>
        <taxon>Eukaryota</taxon>
        <taxon>Sar</taxon>
        <taxon>Stramenopiles</taxon>
        <taxon>Ochrophyta</taxon>
        <taxon>Bacillariophyta</taxon>
        <taxon>Coscinodiscophyceae</taxon>
        <taxon>Thalassiosirophycidae</taxon>
        <taxon>Thalassiosirales</taxon>
        <taxon>Thalassiosiraceae</taxon>
        <taxon>Thalassiosira</taxon>
    </lineage>
</organism>
<proteinExistence type="predicted"/>
<accession>K0TBW5</accession>
<evidence type="ECO:0000313" key="3">
    <source>
        <dbReference type="Proteomes" id="UP000266841"/>
    </source>
</evidence>
<keyword evidence="3" id="KW-1185">Reference proteome</keyword>
<feature type="non-terminal residue" evidence="2">
    <location>
        <position position="1"/>
    </location>
</feature>
<protein>
    <submittedName>
        <fullName evidence="2">Uncharacterized protein</fullName>
    </submittedName>
</protein>
<dbReference type="EMBL" id="AGNL01007830">
    <property type="protein sequence ID" value="EJK70951.1"/>
    <property type="molecule type" value="Genomic_DNA"/>
</dbReference>
<gene>
    <name evidence="2" type="ORF">THAOC_07650</name>
</gene>